<evidence type="ECO:0000313" key="3">
    <source>
        <dbReference type="Proteomes" id="UP000192277"/>
    </source>
</evidence>
<dbReference type="Proteomes" id="UP000192277">
    <property type="component" value="Unassembled WGS sequence"/>
</dbReference>
<feature type="compositionally biased region" description="Basic and acidic residues" evidence="1">
    <location>
        <begin position="44"/>
        <end position="59"/>
    </location>
</feature>
<evidence type="ECO:0000256" key="1">
    <source>
        <dbReference type="SAM" id="MobiDB-lite"/>
    </source>
</evidence>
<dbReference type="EMBL" id="LWBO01000001">
    <property type="protein sequence ID" value="OQP55359.1"/>
    <property type="molecule type" value="Genomic_DNA"/>
</dbReference>
<evidence type="ECO:0000313" key="2">
    <source>
        <dbReference type="EMBL" id="OQP55359.1"/>
    </source>
</evidence>
<keyword evidence="3" id="KW-1185">Reference proteome</keyword>
<proteinExistence type="predicted"/>
<feature type="compositionally biased region" description="Acidic residues" evidence="1">
    <location>
        <begin position="63"/>
        <end position="78"/>
    </location>
</feature>
<reference evidence="2 3" key="1">
    <citation type="submission" date="2016-04" db="EMBL/GenBank/DDBJ databases">
        <authorList>
            <person name="Chen L."/>
            <person name="Zhuang W."/>
            <person name="Wang G."/>
        </authorList>
    </citation>
    <scope>NUCLEOTIDE SEQUENCE [LARGE SCALE GENOMIC DNA]</scope>
    <source>
        <strain evidence="3">GR20</strain>
    </source>
</reference>
<accession>A0ABX3P5X8</accession>
<sequence length="78" mass="8435">MAKETIVKENPVIDALRKLKEEEMEIAAKLKPIQEAISALEKILDKSSKKAPKPSKEASSETAAEETAPEAAEEEATA</sequence>
<protein>
    <submittedName>
        <fullName evidence="2">Uncharacterized protein</fullName>
    </submittedName>
</protein>
<organism evidence="2 3">
    <name type="scientific">Niastella koreensis</name>
    <dbReference type="NCBI Taxonomy" id="354356"/>
    <lineage>
        <taxon>Bacteria</taxon>
        <taxon>Pseudomonadati</taxon>
        <taxon>Bacteroidota</taxon>
        <taxon>Chitinophagia</taxon>
        <taxon>Chitinophagales</taxon>
        <taxon>Chitinophagaceae</taxon>
        <taxon>Niastella</taxon>
    </lineage>
</organism>
<comment type="caution">
    <text evidence="2">The sequence shown here is derived from an EMBL/GenBank/DDBJ whole genome shotgun (WGS) entry which is preliminary data.</text>
</comment>
<dbReference type="RefSeq" id="WP_014222955.1">
    <property type="nucleotide sequence ID" value="NZ_LWBO01000001.1"/>
</dbReference>
<feature type="region of interest" description="Disordered" evidence="1">
    <location>
        <begin position="44"/>
        <end position="78"/>
    </location>
</feature>
<gene>
    <name evidence="2" type="ORF">A4D02_03350</name>
</gene>
<name>A0ABX3P5X8_9BACT</name>